<keyword evidence="3" id="KW-1185">Reference proteome</keyword>
<dbReference type="Proteomes" id="UP001055153">
    <property type="component" value="Unassembled WGS sequence"/>
</dbReference>
<keyword evidence="1" id="KW-0732">Signal</keyword>
<reference evidence="2" key="2">
    <citation type="submission" date="2021-08" db="EMBL/GenBank/DDBJ databases">
        <authorList>
            <person name="Tani A."/>
            <person name="Ola A."/>
            <person name="Ogura Y."/>
            <person name="Katsura K."/>
            <person name="Hayashi T."/>
        </authorList>
    </citation>
    <scope>NUCLEOTIDE SEQUENCE</scope>
    <source>
        <strain evidence="2">DSM 17168</strain>
    </source>
</reference>
<evidence type="ECO:0000313" key="2">
    <source>
        <dbReference type="EMBL" id="GJE00391.1"/>
    </source>
</evidence>
<name>A0ABQ4SDC2_9HYPH</name>
<dbReference type="RefSeq" id="WP_238235282.1">
    <property type="nucleotide sequence ID" value="NZ_BPQQ01000025.1"/>
</dbReference>
<sequence>MSAHHGRAVALLAALGLAACNLAACKPSTPPPAAAVAAAPVPVPPAGGAGCGPAIARTQAIVESDVATGNLNAPVGKQFSGDLARAAEACAAGREAEALRLHAAARARYGYP</sequence>
<evidence type="ECO:0000256" key="1">
    <source>
        <dbReference type="SAM" id="SignalP"/>
    </source>
</evidence>
<dbReference type="PROSITE" id="PS51257">
    <property type="entry name" value="PROKAR_LIPOPROTEIN"/>
    <property type="match status" value="1"/>
</dbReference>
<accession>A0ABQ4SDC2</accession>
<dbReference type="EMBL" id="BPQQ01000025">
    <property type="protein sequence ID" value="GJE00391.1"/>
    <property type="molecule type" value="Genomic_DNA"/>
</dbReference>
<protein>
    <submittedName>
        <fullName evidence="2">Uncharacterized protein</fullName>
    </submittedName>
</protein>
<reference evidence="2" key="1">
    <citation type="journal article" date="2021" name="Front. Microbiol.">
        <title>Comprehensive Comparative Genomics and Phenotyping of Methylobacterium Species.</title>
        <authorList>
            <person name="Alessa O."/>
            <person name="Ogura Y."/>
            <person name="Fujitani Y."/>
            <person name="Takami H."/>
            <person name="Hayashi T."/>
            <person name="Sahin N."/>
            <person name="Tani A."/>
        </authorList>
    </citation>
    <scope>NUCLEOTIDE SEQUENCE</scope>
    <source>
        <strain evidence="2">DSM 17168</strain>
    </source>
</reference>
<organism evidence="2 3">
    <name type="scientific">Methylobacterium isbiliense</name>
    <dbReference type="NCBI Taxonomy" id="315478"/>
    <lineage>
        <taxon>Bacteria</taxon>
        <taxon>Pseudomonadati</taxon>
        <taxon>Pseudomonadota</taxon>
        <taxon>Alphaproteobacteria</taxon>
        <taxon>Hyphomicrobiales</taxon>
        <taxon>Methylobacteriaceae</taxon>
        <taxon>Methylobacterium</taxon>
    </lineage>
</organism>
<evidence type="ECO:0000313" key="3">
    <source>
        <dbReference type="Proteomes" id="UP001055153"/>
    </source>
</evidence>
<feature type="chain" id="PRO_5045518648" evidence="1">
    <location>
        <begin position="24"/>
        <end position="112"/>
    </location>
</feature>
<gene>
    <name evidence="2" type="ORF">GMJLKIPL_2313</name>
</gene>
<proteinExistence type="predicted"/>
<comment type="caution">
    <text evidence="2">The sequence shown here is derived from an EMBL/GenBank/DDBJ whole genome shotgun (WGS) entry which is preliminary data.</text>
</comment>
<feature type="signal peptide" evidence="1">
    <location>
        <begin position="1"/>
        <end position="23"/>
    </location>
</feature>